<keyword evidence="4 11" id="KW-0589">Pheromone response</keyword>
<evidence type="ECO:0000256" key="10">
    <source>
        <dbReference type="ARBA" id="ARBA00023224"/>
    </source>
</evidence>
<dbReference type="PANTHER" id="PTHR24062">
    <property type="entry name" value="VOMERONASAL TYPE-1 RECEPTOR"/>
    <property type="match status" value="1"/>
</dbReference>
<comment type="similarity">
    <text evidence="2 11">Belongs to the G-protein coupled receptor 1 family.</text>
</comment>
<comment type="subcellular location">
    <subcellularLocation>
        <location evidence="1 11">Cell membrane</location>
        <topology evidence="1 11">Multi-pass membrane protein</topology>
    </subcellularLocation>
</comment>
<evidence type="ECO:0000256" key="3">
    <source>
        <dbReference type="ARBA" id="ARBA00022475"/>
    </source>
</evidence>
<dbReference type="InterPro" id="IPR017452">
    <property type="entry name" value="GPCR_Rhodpsn_7TM"/>
</dbReference>
<dbReference type="Proteomes" id="UP000694915">
    <property type="component" value="Unplaced"/>
</dbReference>
<evidence type="ECO:0000256" key="8">
    <source>
        <dbReference type="ARBA" id="ARBA00023136"/>
    </source>
</evidence>
<proteinExistence type="inferred from homology"/>
<feature type="transmembrane region" description="Helical" evidence="11">
    <location>
        <begin position="6"/>
        <end position="30"/>
    </location>
</feature>
<dbReference type="GeneID" id="101996215"/>
<feature type="transmembrane region" description="Helical" evidence="11">
    <location>
        <begin position="94"/>
        <end position="115"/>
    </location>
</feature>
<evidence type="ECO:0000256" key="5">
    <source>
        <dbReference type="ARBA" id="ARBA00022692"/>
    </source>
</evidence>
<protein>
    <recommendedName>
        <fullName evidence="11">Vomeronasal type-1 receptor</fullName>
    </recommendedName>
</protein>
<reference evidence="14" key="1">
    <citation type="submission" date="2025-08" db="UniProtKB">
        <authorList>
            <consortium name="RefSeq"/>
        </authorList>
    </citation>
    <scope>IDENTIFICATION</scope>
</reference>
<feature type="transmembrane region" description="Helical" evidence="11">
    <location>
        <begin position="267"/>
        <end position="286"/>
    </location>
</feature>
<keyword evidence="5 11" id="KW-0812">Transmembrane</keyword>
<keyword evidence="6 11" id="KW-1133">Transmembrane helix</keyword>
<accession>A0ABM0LSJ1</accession>
<evidence type="ECO:0000256" key="6">
    <source>
        <dbReference type="ARBA" id="ARBA00022989"/>
    </source>
</evidence>
<dbReference type="Gene3D" id="1.20.1070.10">
    <property type="entry name" value="Rhodopsin 7-helix transmembrane proteins"/>
    <property type="match status" value="1"/>
</dbReference>
<evidence type="ECO:0000256" key="4">
    <source>
        <dbReference type="ARBA" id="ARBA00022507"/>
    </source>
</evidence>
<dbReference type="PRINTS" id="PR01534">
    <property type="entry name" value="VOMERONASL1R"/>
</dbReference>
<evidence type="ECO:0000256" key="2">
    <source>
        <dbReference type="ARBA" id="ARBA00010663"/>
    </source>
</evidence>
<dbReference type="SUPFAM" id="SSF81321">
    <property type="entry name" value="Family A G protein-coupled receptor-like"/>
    <property type="match status" value="1"/>
</dbReference>
<dbReference type="RefSeq" id="XP_005371969.1">
    <property type="nucleotide sequence ID" value="XM_005371912.1"/>
</dbReference>
<feature type="transmembrane region" description="Helical" evidence="11">
    <location>
        <begin position="190"/>
        <end position="208"/>
    </location>
</feature>
<evidence type="ECO:0000256" key="1">
    <source>
        <dbReference type="ARBA" id="ARBA00004651"/>
    </source>
</evidence>
<sequence length="315" mass="35921">MEASELSIAMIFLSLTTIGFLGNFSLLHHYMFVYLMRYRLKFTDWVLMHLIVANILTVLTKGAPQTILAFGLNNFFNDIGCKLASSLHRVSRGVGIGSTSFLSVFQAIIISPTNSRYSELKINLHKYICYSVYLNWVIHFLISSINLVHMRAKYGNESTENLKSFLYCYSVRHDPTSDILYATMLSAPDILFLVLMLWSSGSMVVTLYRHKQRMQHMPRTNVSSRSSPETRATKTILLLVSTFFSFYTISSICQLLAAVLYDPGWSLLHVTAMASLLFPTVCPFLLMNHDSRGSSYCLPWKISRYFSKTSDQELK</sequence>
<evidence type="ECO:0000256" key="11">
    <source>
        <dbReference type="RuleBase" id="RU364061"/>
    </source>
</evidence>
<keyword evidence="9 11" id="KW-0675">Receptor</keyword>
<keyword evidence="10 11" id="KW-0807">Transducer</keyword>
<feature type="transmembrane region" description="Helical" evidence="11">
    <location>
        <begin position="127"/>
        <end position="148"/>
    </location>
</feature>
<organism evidence="13 14">
    <name type="scientific">Microtus ochrogaster</name>
    <name type="common">Prairie vole</name>
    <dbReference type="NCBI Taxonomy" id="79684"/>
    <lineage>
        <taxon>Eukaryota</taxon>
        <taxon>Metazoa</taxon>
        <taxon>Chordata</taxon>
        <taxon>Craniata</taxon>
        <taxon>Vertebrata</taxon>
        <taxon>Euteleostomi</taxon>
        <taxon>Mammalia</taxon>
        <taxon>Eutheria</taxon>
        <taxon>Euarchontoglires</taxon>
        <taxon>Glires</taxon>
        <taxon>Rodentia</taxon>
        <taxon>Myomorpha</taxon>
        <taxon>Muroidea</taxon>
        <taxon>Cricetidae</taxon>
        <taxon>Arvicolinae</taxon>
        <taxon>Microtus</taxon>
    </lineage>
</organism>
<evidence type="ECO:0000256" key="7">
    <source>
        <dbReference type="ARBA" id="ARBA00023040"/>
    </source>
</evidence>
<evidence type="ECO:0000259" key="12">
    <source>
        <dbReference type="PROSITE" id="PS50262"/>
    </source>
</evidence>
<keyword evidence="7 11" id="KW-0297">G-protein coupled receptor</keyword>
<keyword evidence="3 11" id="KW-1003">Cell membrane</keyword>
<evidence type="ECO:0000313" key="13">
    <source>
        <dbReference type="Proteomes" id="UP000694915"/>
    </source>
</evidence>
<feature type="transmembrane region" description="Helical" evidence="11">
    <location>
        <begin position="42"/>
        <end position="60"/>
    </location>
</feature>
<dbReference type="Pfam" id="PF03402">
    <property type="entry name" value="V1R"/>
    <property type="match status" value="1"/>
</dbReference>
<keyword evidence="13" id="KW-1185">Reference proteome</keyword>
<dbReference type="InterPro" id="IPR004072">
    <property type="entry name" value="Vmron_rcpt_1"/>
</dbReference>
<keyword evidence="8 11" id="KW-0472">Membrane</keyword>
<gene>
    <name evidence="14" type="primary">LOC101996215</name>
</gene>
<feature type="transmembrane region" description="Helical" evidence="11">
    <location>
        <begin position="235"/>
        <end position="261"/>
    </location>
</feature>
<evidence type="ECO:0000256" key="9">
    <source>
        <dbReference type="ARBA" id="ARBA00023170"/>
    </source>
</evidence>
<feature type="domain" description="G-protein coupled receptors family 1 profile" evidence="12">
    <location>
        <begin position="22"/>
        <end position="286"/>
    </location>
</feature>
<name>A0ABM0LSJ1_MICOH</name>
<dbReference type="PROSITE" id="PS50262">
    <property type="entry name" value="G_PROTEIN_RECEP_F1_2"/>
    <property type="match status" value="1"/>
</dbReference>
<evidence type="ECO:0000313" key="14">
    <source>
        <dbReference type="RefSeq" id="XP_005371969.1"/>
    </source>
</evidence>